<evidence type="ECO:0000259" key="2">
    <source>
        <dbReference type="Pfam" id="PF08327"/>
    </source>
</evidence>
<evidence type="ECO:0000313" key="3">
    <source>
        <dbReference type="EMBL" id="KAA9394833.1"/>
    </source>
</evidence>
<dbReference type="EMBL" id="SZWF01000004">
    <property type="protein sequence ID" value="KAA9394833.1"/>
    <property type="molecule type" value="Genomic_DNA"/>
</dbReference>
<reference evidence="3 4" key="1">
    <citation type="submission" date="2019-05" db="EMBL/GenBank/DDBJ databases">
        <title>Kocuria coralli sp. nov., a novel actinobacterium isolated from coral reef seawater.</title>
        <authorList>
            <person name="Li J."/>
        </authorList>
    </citation>
    <scope>NUCLEOTIDE SEQUENCE [LARGE SCALE GENOMIC DNA]</scope>
    <source>
        <strain evidence="3 4">SCSIO 13007</strain>
    </source>
</reference>
<protein>
    <submittedName>
        <fullName evidence="3">SRPBCC family protein</fullName>
    </submittedName>
</protein>
<dbReference type="AlphaFoldDB" id="A0A5J5KYY4"/>
<organism evidence="3 4">
    <name type="scientific">Kocuria coralli</name>
    <dbReference type="NCBI Taxonomy" id="1461025"/>
    <lineage>
        <taxon>Bacteria</taxon>
        <taxon>Bacillati</taxon>
        <taxon>Actinomycetota</taxon>
        <taxon>Actinomycetes</taxon>
        <taxon>Micrococcales</taxon>
        <taxon>Micrococcaceae</taxon>
        <taxon>Kocuria</taxon>
    </lineage>
</organism>
<comment type="caution">
    <text evidence="3">The sequence shown here is derived from an EMBL/GenBank/DDBJ whole genome shotgun (WGS) entry which is preliminary data.</text>
</comment>
<accession>A0A5J5KYY4</accession>
<dbReference type="OrthoDB" id="8117292at2"/>
<dbReference type="Proteomes" id="UP000325957">
    <property type="component" value="Unassembled WGS sequence"/>
</dbReference>
<sequence length="166" mass="18720">MAPNPTGRRHSRADQSYLVVSRSFSSPIEEVWASITESDRTAAWFGPWTGDPASGTVHVQLNAEEGAPQEKVRILQCDAPRQLVLETGQDPDGWHMELDLIQREPTEVTLELSHRLSDPEMASQVGPGWEFYLDRLVAAESGNDPLEVQFDAYYPAQAQYYRELFL</sequence>
<dbReference type="InterPro" id="IPR023393">
    <property type="entry name" value="START-like_dom_sf"/>
</dbReference>
<gene>
    <name evidence="3" type="ORF">FCK90_04675</name>
</gene>
<name>A0A5J5KYY4_9MICC</name>
<dbReference type="Gene3D" id="3.30.530.20">
    <property type="match status" value="1"/>
</dbReference>
<keyword evidence="4" id="KW-1185">Reference proteome</keyword>
<dbReference type="Pfam" id="PF08327">
    <property type="entry name" value="AHSA1"/>
    <property type="match status" value="1"/>
</dbReference>
<feature type="domain" description="Activator of Hsp90 ATPase homologue 1/2-like C-terminal" evidence="2">
    <location>
        <begin position="26"/>
        <end position="138"/>
    </location>
</feature>
<dbReference type="SUPFAM" id="SSF55961">
    <property type="entry name" value="Bet v1-like"/>
    <property type="match status" value="1"/>
</dbReference>
<dbReference type="InterPro" id="IPR013538">
    <property type="entry name" value="ASHA1/2-like_C"/>
</dbReference>
<comment type="similarity">
    <text evidence="1">Belongs to the AHA1 family.</text>
</comment>
<dbReference type="CDD" id="cd08899">
    <property type="entry name" value="SRPBCC_CalC_Aha1-like_6"/>
    <property type="match status" value="1"/>
</dbReference>
<proteinExistence type="inferred from homology"/>
<dbReference type="RefSeq" id="WP_158033144.1">
    <property type="nucleotide sequence ID" value="NZ_ML708613.1"/>
</dbReference>
<evidence type="ECO:0000313" key="4">
    <source>
        <dbReference type="Proteomes" id="UP000325957"/>
    </source>
</evidence>
<evidence type="ECO:0000256" key="1">
    <source>
        <dbReference type="ARBA" id="ARBA00006817"/>
    </source>
</evidence>